<organism evidence="1 2">
    <name type="scientific">Streptosporangium saharense</name>
    <dbReference type="NCBI Taxonomy" id="1706840"/>
    <lineage>
        <taxon>Bacteria</taxon>
        <taxon>Bacillati</taxon>
        <taxon>Actinomycetota</taxon>
        <taxon>Actinomycetes</taxon>
        <taxon>Streptosporangiales</taxon>
        <taxon>Streptosporangiaceae</taxon>
        <taxon>Streptosporangium</taxon>
    </lineage>
</organism>
<evidence type="ECO:0000313" key="2">
    <source>
        <dbReference type="Proteomes" id="UP000552644"/>
    </source>
</evidence>
<name>A0A7W7QSV1_9ACTN</name>
<gene>
    <name evidence="1" type="ORF">FHS44_006252</name>
</gene>
<accession>A0A7W7QSV1</accession>
<reference evidence="1 2" key="1">
    <citation type="submission" date="2020-08" db="EMBL/GenBank/DDBJ databases">
        <title>Genomic Encyclopedia of Type Strains, Phase III (KMG-III): the genomes of soil and plant-associated and newly described type strains.</title>
        <authorList>
            <person name="Whitman W."/>
        </authorList>
    </citation>
    <scope>NUCLEOTIDE SEQUENCE [LARGE SCALE GENOMIC DNA]</scope>
    <source>
        <strain evidence="1 2">CECT 8840</strain>
    </source>
</reference>
<dbReference type="EMBL" id="JACHJP010000008">
    <property type="protein sequence ID" value="MBB4919116.1"/>
    <property type="molecule type" value="Genomic_DNA"/>
</dbReference>
<keyword evidence="2" id="KW-1185">Reference proteome</keyword>
<sequence length="370" mass="40885">MTRIPLWKAIEEQSVVWASIPLFRRFADHLPRNAPQRAAGLPGLLQTIQASASWAAARPLRLGFAIPWLLEQLEKFGGLPGPKPQDLGEVLVSWLNAAQRVESAHRDTVAWLRSRLPGYPALPAPQLAPGTPLTTVEFSWRLTWAPQERTRGLQLQSDPPNAGKILQATDSQQRGLNDTAHSLAAAFERTEEWIRLSVAADALDGDARAKLQNTRVKLRQRLAEKVVTAYEPNLAMPRDEYRQLVLSEEIKALEGVALEYANAFDAAEQLVEMVASDIFGQISVYGNSDIFTKPQDLDIQPGDQQTVTFTLADDSWPDVGMVAWLDDPFIVDALHITGINFNHNEAAGMVQRVTGVVLEETAAAWRGFSS</sequence>
<protein>
    <submittedName>
        <fullName evidence="1">Cell fate (Sporulation/competence/biofilm development) regulator YlbF (YheA/YmcA/DUF963 family)</fullName>
    </submittedName>
</protein>
<dbReference type="AlphaFoldDB" id="A0A7W7QSV1"/>
<proteinExistence type="predicted"/>
<comment type="caution">
    <text evidence="1">The sequence shown here is derived from an EMBL/GenBank/DDBJ whole genome shotgun (WGS) entry which is preliminary data.</text>
</comment>
<dbReference type="Proteomes" id="UP000552644">
    <property type="component" value="Unassembled WGS sequence"/>
</dbReference>
<dbReference type="RefSeq" id="WP_184720991.1">
    <property type="nucleotide sequence ID" value="NZ_JACHJP010000008.1"/>
</dbReference>
<evidence type="ECO:0000313" key="1">
    <source>
        <dbReference type="EMBL" id="MBB4919116.1"/>
    </source>
</evidence>